<evidence type="ECO:0000256" key="1">
    <source>
        <dbReference type="ARBA" id="ARBA00022737"/>
    </source>
</evidence>
<organism evidence="2 3">
    <name type="scientific">Cirrhinus mrigala</name>
    <name type="common">Mrigala</name>
    <dbReference type="NCBI Taxonomy" id="683832"/>
    <lineage>
        <taxon>Eukaryota</taxon>
        <taxon>Metazoa</taxon>
        <taxon>Chordata</taxon>
        <taxon>Craniata</taxon>
        <taxon>Vertebrata</taxon>
        <taxon>Euteleostomi</taxon>
        <taxon>Actinopterygii</taxon>
        <taxon>Neopterygii</taxon>
        <taxon>Teleostei</taxon>
        <taxon>Ostariophysi</taxon>
        <taxon>Cypriniformes</taxon>
        <taxon>Cyprinidae</taxon>
        <taxon>Labeoninae</taxon>
        <taxon>Labeonini</taxon>
        <taxon>Cirrhinus</taxon>
    </lineage>
</organism>
<gene>
    <name evidence="2" type="ORF">M9458_042019</name>
</gene>
<dbReference type="EMBL" id="JAMKFB020000021">
    <property type="protein sequence ID" value="KAL0162623.1"/>
    <property type="molecule type" value="Genomic_DNA"/>
</dbReference>
<evidence type="ECO:0008006" key="4">
    <source>
        <dbReference type="Google" id="ProtNLM"/>
    </source>
</evidence>
<accession>A0ABD0NKV7</accession>
<dbReference type="PANTHER" id="PTHR46311:SF4">
    <property type="entry name" value="CALCIUM-BINDING PROTEIN 8-LIKE ISOFORM X1"/>
    <property type="match status" value="1"/>
</dbReference>
<feature type="non-terminal residue" evidence="2">
    <location>
        <position position="1"/>
    </location>
</feature>
<reference evidence="2 3" key="1">
    <citation type="submission" date="2024-05" db="EMBL/GenBank/DDBJ databases">
        <title>Genome sequencing and assembly of Indian major carp, Cirrhinus mrigala (Hamilton, 1822).</title>
        <authorList>
            <person name="Mohindra V."/>
            <person name="Chowdhury L.M."/>
            <person name="Lal K."/>
            <person name="Jena J.K."/>
        </authorList>
    </citation>
    <scope>NUCLEOTIDE SEQUENCE [LARGE SCALE GENOMIC DNA]</scope>
    <source>
        <strain evidence="2">CM1030</strain>
        <tissue evidence="2">Blood</tissue>
    </source>
</reference>
<proteinExistence type="predicted"/>
<evidence type="ECO:0000313" key="2">
    <source>
        <dbReference type="EMBL" id="KAL0162623.1"/>
    </source>
</evidence>
<keyword evidence="1" id="KW-0677">Repeat</keyword>
<keyword evidence="3" id="KW-1185">Reference proteome</keyword>
<protein>
    <recommendedName>
        <fullName evidence="4">CABP8 protein</fullName>
    </recommendedName>
</protein>
<dbReference type="InterPro" id="IPR051111">
    <property type="entry name" value="Ca-binding_regulatory"/>
</dbReference>
<dbReference type="AlphaFoldDB" id="A0ABD0NKV7"/>
<dbReference type="PANTHER" id="PTHR46311">
    <property type="entry name" value="CALCIUM-BINDING PROTEIN 8-RELATED"/>
    <property type="match status" value="1"/>
</dbReference>
<comment type="caution">
    <text evidence="2">The sequence shown here is derived from an EMBL/GenBank/DDBJ whole genome shotgun (WGS) entry which is preliminary data.</text>
</comment>
<name>A0ABD0NKV7_CIRMR</name>
<sequence>FDMQQMSLEELKHVLFHAFRDHLTMKDIENIIVTEEESLKENSGNCQTEFQG</sequence>
<dbReference type="Proteomes" id="UP001529510">
    <property type="component" value="Unassembled WGS sequence"/>
</dbReference>
<feature type="non-terminal residue" evidence="2">
    <location>
        <position position="52"/>
    </location>
</feature>
<evidence type="ECO:0000313" key="3">
    <source>
        <dbReference type="Proteomes" id="UP001529510"/>
    </source>
</evidence>